<keyword evidence="3" id="KW-1185">Reference proteome</keyword>
<comment type="caution">
    <text evidence="2">The sequence shown here is derived from an EMBL/GenBank/DDBJ whole genome shotgun (WGS) entry which is preliminary data.</text>
</comment>
<evidence type="ECO:0000313" key="3">
    <source>
        <dbReference type="Proteomes" id="UP000640052"/>
    </source>
</evidence>
<evidence type="ECO:0000313" key="2">
    <source>
        <dbReference type="EMBL" id="GIH29750.1"/>
    </source>
</evidence>
<dbReference type="Proteomes" id="UP000640052">
    <property type="component" value="Unassembled WGS sequence"/>
</dbReference>
<keyword evidence="1" id="KW-0732">Signal</keyword>
<organism evidence="2 3">
    <name type="scientific">Acrocarpospora phusangensis</name>
    <dbReference type="NCBI Taxonomy" id="1070424"/>
    <lineage>
        <taxon>Bacteria</taxon>
        <taxon>Bacillati</taxon>
        <taxon>Actinomycetota</taxon>
        <taxon>Actinomycetes</taxon>
        <taxon>Streptosporangiales</taxon>
        <taxon>Streptosporangiaceae</taxon>
        <taxon>Acrocarpospora</taxon>
    </lineage>
</organism>
<evidence type="ECO:0000256" key="1">
    <source>
        <dbReference type="SAM" id="SignalP"/>
    </source>
</evidence>
<protein>
    <recommendedName>
        <fullName evidence="4">SH3b domain-containing protein</fullName>
    </recommendedName>
</protein>
<feature type="signal peptide" evidence="1">
    <location>
        <begin position="1"/>
        <end position="27"/>
    </location>
</feature>
<dbReference type="EMBL" id="BOOA01000158">
    <property type="protein sequence ID" value="GIH29750.1"/>
    <property type="molecule type" value="Genomic_DNA"/>
</dbReference>
<dbReference type="AlphaFoldDB" id="A0A919UVU7"/>
<reference evidence="2" key="1">
    <citation type="submission" date="2021-01" db="EMBL/GenBank/DDBJ databases">
        <title>Whole genome shotgun sequence of Acrocarpospora phusangensis NBRC 108782.</title>
        <authorList>
            <person name="Komaki H."/>
            <person name="Tamura T."/>
        </authorList>
    </citation>
    <scope>NUCLEOTIDE SEQUENCE</scope>
    <source>
        <strain evidence="2">NBRC 108782</strain>
    </source>
</reference>
<proteinExistence type="predicted"/>
<accession>A0A919UVU7</accession>
<gene>
    <name evidence="2" type="ORF">Aph01nite_80600</name>
</gene>
<evidence type="ECO:0008006" key="4">
    <source>
        <dbReference type="Google" id="ProtNLM"/>
    </source>
</evidence>
<feature type="chain" id="PRO_5037103832" description="SH3b domain-containing protein" evidence="1">
    <location>
        <begin position="28"/>
        <end position="115"/>
    </location>
</feature>
<dbReference type="RefSeq" id="WP_204046368.1">
    <property type="nucleotide sequence ID" value="NZ_BOOA01000158.1"/>
</dbReference>
<name>A0A919UVU7_9ACTN</name>
<sequence length="115" mass="12041">MRNIARIVLIAACAFFGAAVLPSAAQALPGQYVTTFAGAPGRTSACLYNPSACPSPIVIPAGSHLVACKVLGPTVVLGGTSNRWWLQLNPSSGRVYISAVYVDNWHQVENSVPNC</sequence>